<dbReference type="EMBL" id="CM026424">
    <property type="protein sequence ID" value="KAG0580218.1"/>
    <property type="molecule type" value="Genomic_DNA"/>
</dbReference>
<dbReference type="PANTHER" id="PTHR47057:SF1">
    <property type="entry name" value="AFADIN_ALPHA-ACTININ-BINDING PROTEIN"/>
    <property type="match status" value="1"/>
</dbReference>
<feature type="region of interest" description="Disordered" evidence="4">
    <location>
        <begin position="440"/>
        <end position="462"/>
    </location>
</feature>
<sequence length="462" mass="52546">MGISDGDAGYMGSYDTSYTSGDDTFADIHNLDHCIKYLNQSLVTFGFPSGLNLYSSEPASIVRTCNCIYAMIQQRQRDIEYRETANETRQRLMSDMSRLEAKVERLTDQLASKERELQAITSKEQKAAAANRAQIERLQHEKDEFQRMVISTQQVKTQQMHELKKKEKEYIKLQERLNQVLMEKKKESKTGIEIMNLLQKEGRQRGTWNTKKADGDFYKMIVDAYEAKKQELVAENSDLRALLRSMQGDMRDFLNTPSGLMRPGTAASSHDLEPPPTPLGGRTDVFDLPFHMARDQIEQSLRAKMSTIKERMMQLQESQKGLGTGRETSEREQALEAQLVEARSIISEQASLMNKHMPEEDDSRYNDFVLVPERHVIVEQMDAENRANIVQGEEQRLPKVKTFEQPNVVKINSGEYGNNRGAANDPSSIGDDYFLHRKGLPNGGLGSLRPQRVPLVPTGGYQ</sequence>
<dbReference type="InterPro" id="IPR021622">
    <property type="entry name" value="Afadin/alpha-actinin-bd"/>
</dbReference>
<proteinExistence type="inferred from homology"/>
<evidence type="ECO:0000256" key="2">
    <source>
        <dbReference type="ARBA" id="ARBA00023054"/>
    </source>
</evidence>
<gene>
    <name evidence="5" type="ORF">KC19_4G157600</name>
</gene>
<keyword evidence="2 3" id="KW-0175">Coiled coil</keyword>
<dbReference type="Proteomes" id="UP000822688">
    <property type="component" value="Chromosome 4"/>
</dbReference>
<accession>A0A8T0ICP8</accession>
<feature type="region of interest" description="Disordered" evidence="4">
    <location>
        <begin position="257"/>
        <end position="278"/>
    </location>
</feature>
<feature type="region of interest" description="Disordered" evidence="4">
    <location>
        <begin position="411"/>
        <end position="430"/>
    </location>
</feature>
<protein>
    <submittedName>
        <fullName evidence="5">Uncharacterized protein</fullName>
    </submittedName>
</protein>
<keyword evidence="6" id="KW-1185">Reference proteome</keyword>
<dbReference type="PANTHER" id="PTHR47057">
    <property type="entry name" value="AFADIN/ALPHA-ACTININ-BINDING"/>
    <property type="match status" value="1"/>
</dbReference>
<comment type="caution">
    <text evidence="5">The sequence shown here is derived from an EMBL/GenBank/DDBJ whole genome shotgun (WGS) entry which is preliminary data.</text>
</comment>
<feature type="coiled-coil region" evidence="3">
    <location>
        <begin position="82"/>
        <end position="183"/>
    </location>
</feature>
<dbReference type="Pfam" id="PF11559">
    <property type="entry name" value="ADIP"/>
    <property type="match status" value="1"/>
</dbReference>
<organism evidence="5 6">
    <name type="scientific">Ceratodon purpureus</name>
    <name type="common">Fire moss</name>
    <name type="synonym">Dicranum purpureum</name>
    <dbReference type="NCBI Taxonomy" id="3225"/>
    <lineage>
        <taxon>Eukaryota</taxon>
        <taxon>Viridiplantae</taxon>
        <taxon>Streptophyta</taxon>
        <taxon>Embryophyta</taxon>
        <taxon>Bryophyta</taxon>
        <taxon>Bryophytina</taxon>
        <taxon>Bryopsida</taxon>
        <taxon>Dicranidae</taxon>
        <taxon>Pseudoditrichales</taxon>
        <taxon>Ditrichaceae</taxon>
        <taxon>Ceratodon</taxon>
    </lineage>
</organism>
<dbReference type="OrthoDB" id="312015at2759"/>
<evidence type="ECO:0000313" key="5">
    <source>
        <dbReference type="EMBL" id="KAG0580218.1"/>
    </source>
</evidence>
<name>A0A8T0ICP8_CERPU</name>
<evidence type="ECO:0000256" key="3">
    <source>
        <dbReference type="SAM" id="Coils"/>
    </source>
</evidence>
<evidence type="ECO:0000256" key="1">
    <source>
        <dbReference type="ARBA" id="ARBA00009291"/>
    </source>
</evidence>
<evidence type="ECO:0000313" key="6">
    <source>
        <dbReference type="Proteomes" id="UP000822688"/>
    </source>
</evidence>
<evidence type="ECO:0000256" key="4">
    <source>
        <dbReference type="SAM" id="MobiDB-lite"/>
    </source>
</evidence>
<reference evidence="5" key="1">
    <citation type="submission" date="2020-06" db="EMBL/GenBank/DDBJ databases">
        <title>WGS assembly of Ceratodon purpureus strain R40.</title>
        <authorList>
            <person name="Carey S.B."/>
            <person name="Jenkins J."/>
            <person name="Shu S."/>
            <person name="Lovell J.T."/>
            <person name="Sreedasyam A."/>
            <person name="Maumus F."/>
            <person name="Tiley G.P."/>
            <person name="Fernandez-Pozo N."/>
            <person name="Barry K."/>
            <person name="Chen C."/>
            <person name="Wang M."/>
            <person name="Lipzen A."/>
            <person name="Daum C."/>
            <person name="Saski C.A."/>
            <person name="Payton A.C."/>
            <person name="Mcbreen J.C."/>
            <person name="Conrad R.E."/>
            <person name="Kollar L.M."/>
            <person name="Olsson S."/>
            <person name="Huttunen S."/>
            <person name="Landis J.B."/>
            <person name="Wickett N.J."/>
            <person name="Johnson M.G."/>
            <person name="Rensing S.A."/>
            <person name="Grimwood J."/>
            <person name="Schmutz J."/>
            <person name="Mcdaniel S.F."/>
        </authorList>
    </citation>
    <scope>NUCLEOTIDE SEQUENCE</scope>
    <source>
        <strain evidence="5">R40</strain>
    </source>
</reference>
<comment type="similarity">
    <text evidence="1">Belongs to the ADIP family.</text>
</comment>
<dbReference type="AlphaFoldDB" id="A0A8T0ICP8"/>